<feature type="compositionally biased region" description="Basic and acidic residues" evidence="1">
    <location>
        <begin position="93"/>
        <end position="103"/>
    </location>
</feature>
<dbReference type="Proteomes" id="UP000319801">
    <property type="component" value="Unassembled WGS sequence"/>
</dbReference>
<protein>
    <submittedName>
        <fullName evidence="2">Uncharacterized protein</fullName>
    </submittedName>
</protein>
<feature type="region of interest" description="Disordered" evidence="1">
    <location>
        <begin position="59"/>
        <end position="116"/>
    </location>
</feature>
<evidence type="ECO:0000313" key="2">
    <source>
        <dbReference type="EMBL" id="TUP34204.1"/>
    </source>
</evidence>
<evidence type="ECO:0000313" key="3">
    <source>
        <dbReference type="Proteomes" id="UP000319801"/>
    </source>
</evidence>
<evidence type="ECO:0000256" key="1">
    <source>
        <dbReference type="SAM" id="MobiDB-lite"/>
    </source>
</evidence>
<proteinExistence type="predicted"/>
<keyword evidence="3" id="KW-1185">Reference proteome</keyword>
<comment type="caution">
    <text evidence="2">The sequence shown here is derived from an EMBL/GenBank/DDBJ whole genome shotgun (WGS) entry which is preliminary data.</text>
</comment>
<feature type="compositionally biased region" description="Acidic residues" evidence="1">
    <location>
        <begin position="104"/>
        <end position="116"/>
    </location>
</feature>
<dbReference type="AlphaFoldDB" id="A0A556VX68"/>
<sequence>MVEEAAVVEDASKEVLMEFEVVEEKAATEEESFPVGGVEEEEAVPVEEVEELLPLEKELEEENTVVETVEEPNGFEEVPVEKVMETLGEFEVTEEKQDEHTTDEKDEDVQNEDDLGGETQQILITCRRNDSAQNFSGTSISPLSVRAEENPVAVEPEQIHQLPEETKYLPYIVQSWGPGAQGHGSSGI</sequence>
<name>A0A556VX68_BAGYA</name>
<organism evidence="2 3">
    <name type="scientific">Bagarius yarrelli</name>
    <name type="common">Goonch</name>
    <name type="synonym">Bagrus yarrelli</name>
    <dbReference type="NCBI Taxonomy" id="175774"/>
    <lineage>
        <taxon>Eukaryota</taxon>
        <taxon>Metazoa</taxon>
        <taxon>Chordata</taxon>
        <taxon>Craniata</taxon>
        <taxon>Vertebrata</taxon>
        <taxon>Euteleostomi</taxon>
        <taxon>Actinopterygii</taxon>
        <taxon>Neopterygii</taxon>
        <taxon>Teleostei</taxon>
        <taxon>Ostariophysi</taxon>
        <taxon>Siluriformes</taxon>
        <taxon>Sisoridae</taxon>
        <taxon>Sisorinae</taxon>
        <taxon>Bagarius</taxon>
    </lineage>
</organism>
<accession>A0A556VX68</accession>
<dbReference type="EMBL" id="VCAZ01000415">
    <property type="protein sequence ID" value="TUP34204.1"/>
    <property type="molecule type" value="Genomic_DNA"/>
</dbReference>
<gene>
    <name evidence="2" type="ORF">Baya_17012</name>
</gene>
<reference evidence="2 3" key="1">
    <citation type="journal article" date="2019" name="Genome Biol. Evol.">
        <title>Whole-Genome Sequencing of the Giant Devil Catfish, Bagarius yarrelli.</title>
        <authorList>
            <person name="Jiang W."/>
            <person name="Lv Y."/>
            <person name="Cheng L."/>
            <person name="Yang K."/>
            <person name="Chao B."/>
            <person name="Wang X."/>
            <person name="Li Y."/>
            <person name="Pan X."/>
            <person name="You X."/>
            <person name="Zhang Y."/>
            <person name="Yang J."/>
            <person name="Li J."/>
            <person name="Zhang X."/>
            <person name="Liu S."/>
            <person name="Sun C."/>
            <person name="Yang J."/>
            <person name="Shi Q."/>
        </authorList>
    </citation>
    <scope>NUCLEOTIDE SEQUENCE [LARGE SCALE GENOMIC DNA]</scope>
    <source>
        <strain evidence="2">JWS20170419001</strain>
        <tissue evidence="2">Muscle</tissue>
    </source>
</reference>
<feature type="compositionally biased region" description="Acidic residues" evidence="1">
    <location>
        <begin position="59"/>
        <end position="74"/>
    </location>
</feature>